<dbReference type="EMBL" id="JAWLKI010000017">
    <property type="protein sequence ID" value="MDV6308689.1"/>
    <property type="molecule type" value="Genomic_DNA"/>
</dbReference>
<gene>
    <name evidence="3" type="ORF">R3P94_15475</name>
    <name evidence="4" type="ORF">R3Q15_19675</name>
</gene>
<feature type="compositionally biased region" description="Acidic residues" evidence="1">
    <location>
        <begin position="444"/>
        <end position="455"/>
    </location>
</feature>
<evidence type="ECO:0000313" key="4">
    <source>
        <dbReference type="EMBL" id="MDV6314073.1"/>
    </source>
</evidence>
<evidence type="ECO:0000256" key="2">
    <source>
        <dbReference type="SAM" id="Phobius"/>
    </source>
</evidence>
<feature type="compositionally biased region" description="Basic and acidic residues" evidence="1">
    <location>
        <begin position="187"/>
        <end position="202"/>
    </location>
</feature>
<feature type="compositionally biased region" description="Basic and acidic residues" evidence="1">
    <location>
        <begin position="131"/>
        <end position="145"/>
    </location>
</feature>
<organism evidence="4 6">
    <name type="scientific">Gordonia amicalis</name>
    <dbReference type="NCBI Taxonomy" id="89053"/>
    <lineage>
        <taxon>Bacteria</taxon>
        <taxon>Bacillati</taxon>
        <taxon>Actinomycetota</taxon>
        <taxon>Actinomycetes</taxon>
        <taxon>Mycobacteriales</taxon>
        <taxon>Gordoniaceae</taxon>
        <taxon>Gordonia</taxon>
    </lineage>
</organism>
<feature type="region of interest" description="Disordered" evidence="1">
    <location>
        <begin position="1"/>
        <end position="252"/>
    </location>
</feature>
<keyword evidence="2" id="KW-1133">Transmembrane helix</keyword>
<feature type="compositionally biased region" description="Basic and acidic residues" evidence="1">
    <location>
        <begin position="468"/>
        <end position="477"/>
    </location>
</feature>
<dbReference type="AlphaFoldDB" id="A0AAE4UAZ9"/>
<accession>A0AAE4UAZ9</accession>
<keyword evidence="2" id="KW-0472">Membrane</keyword>
<keyword evidence="2" id="KW-0812">Transmembrane</keyword>
<sequence length="615" mass="63859">MSKDSEPESRPISVSELLARSQAAGGTTPTRRDGRGRRRAGRDGSVSVSELTGEIPKINDASAPQADEKIAPADKGASAEAREAEAPTVEAPEAEPTEATTTEAEATETTEAEATETATPAAPESAAPDASEAKPTEAKASEPKDTGTSADKTASGPATRGWSPTGRSGTETPGGPFPRSGNPVARRAADDRPVADRPRPDRPFAPGGRTASGMPGFGATPPATRDFSSDAVARRMSPPRDSEPVDEESANAVTGIIPMVDGADGGTDEGLVVVESDDVVTHDLTEVDSGSGPRERGDSGFSDVMDFDAYRNFADVEGDAGPGAQPTGTSRLKGAKALGGLARKLFGRKGAVGSGTQAGTSAAEDTGTRSVPGGRARAAAARARRDDDNPTEIIEPIAPPEDDSTREDTARDETRPEETRPEETEAWQASAQWYDTEAWSAPVVDEEDNQQDETTPEPAEGSEAVVLSKHETARVEETTDLDETPDVVADGSSEETAAISAGAADSEQGKVEKPAVAGSEVGEPEAGEERSPALAWLLILGQAVVGLLVGIGLFWGFTELWRWNPYFALVLAVLVIFGIVTLSHVVRRTKDLATTLLALGVGLLVTIGPLVLLAT</sequence>
<evidence type="ECO:0000313" key="6">
    <source>
        <dbReference type="Proteomes" id="UP001185922"/>
    </source>
</evidence>
<evidence type="ECO:0000313" key="3">
    <source>
        <dbReference type="EMBL" id="MDV6308689.1"/>
    </source>
</evidence>
<dbReference type="GeneID" id="77171294"/>
<keyword evidence="5" id="KW-1185">Reference proteome</keyword>
<evidence type="ECO:0000256" key="1">
    <source>
        <dbReference type="SAM" id="MobiDB-lite"/>
    </source>
</evidence>
<dbReference type="RefSeq" id="WP_096273166.1">
    <property type="nucleotide sequence ID" value="NZ_CP091855.1"/>
</dbReference>
<feature type="compositionally biased region" description="Acidic residues" evidence="1">
    <location>
        <begin position="105"/>
        <end position="114"/>
    </location>
</feature>
<comment type="caution">
    <text evidence="4">The sequence shown here is derived from an EMBL/GenBank/DDBJ whole genome shotgun (WGS) entry which is preliminary data.</text>
</comment>
<reference evidence="4 5" key="1">
    <citation type="submission" date="2023-10" db="EMBL/GenBank/DDBJ databases">
        <title>Development of a sustainable strategy for remediation of hydrocarbon-contaminated territories based on the waste exchange concept.</title>
        <authorList>
            <person name="Krivoruchko A."/>
        </authorList>
    </citation>
    <scope>NUCLEOTIDE SEQUENCE</scope>
    <source>
        <strain evidence="3 5">IEGM 1266</strain>
        <strain evidence="4">IEGM 1279</strain>
    </source>
</reference>
<name>A0AAE4UAZ9_9ACTN</name>
<dbReference type="Proteomes" id="UP001185922">
    <property type="component" value="Unassembled WGS sequence"/>
</dbReference>
<feature type="compositionally biased region" description="Basic and acidic residues" evidence="1">
    <location>
        <begin position="406"/>
        <end position="423"/>
    </location>
</feature>
<evidence type="ECO:0000313" key="5">
    <source>
        <dbReference type="Proteomes" id="UP001185779"/>
    </source>
</evidence>
<feature type="transmembrane region" description="Helical" evidence="2">
    <location>
        <begin position="533"/>
        <end position="554"/>
    </location>
</feature>
<dbReference type="EMBL" id="JAWLKH010000026">
    <property type="protein sequence ID" value="MDV6314073.1"/>
    <property type="molecule type" value="Genomic_DNA"/>
</dbReference>
<protein>
    <submittedName>
        <fullName evidence="4">Uncharacterized protein</fullName>
    </submittedName>
</protein>
<proteinExistence type="predicted"/>
<feature type="region of interest" description="Disordered" evidence="1">
    <location>
        <begin position="276"/>
        <end position="303"/>
    </location>
</feature>
<feature type="compositionally biased region" description="Low complexity" evidence="1">
    <location>
        <begin position="115"/>
        <end position="130"/>
    </location>
</feature>
<feature type="transmembrane region" description="Helical" evidence="2">
    <location>
        <begin position="592"/>
        <end position="614"/>
    </location>
</feature>
<feature type="transmembrane region" description="Helical" evidence="2">
    <location>
        <begin position="566"/>
        <end position="586"/>
    </location>
</feature>
<dbReference type="Proteomes" id="UP001185779">
    <property type="component" value="Unassembled WGS sequence"/>
</dbReference>
<feature type="region of interest" description="Disordered" evidence="1">
    <location>
        <begin position="348"/>
        <end position="527"/>
    </location>
</feature>